<dbReference type="EMBL" id="QGDD01000010">
    <property type="protein sequence ID" value="PWN01300.1"/>
    <property type="molecule type" value="Genomic_DNA"/>
</dbReference>
<dbReference type="AlphaFoldDB" id="A0A316TA75"/>
<dbReference type="InterPro" id="IPR046281">
    <property type="entry name" value="DUF6318"/>
</dbReference>
<feature type="compositionally biased region" description="Acidic residues" evidence="1">
    <location>
        <begin position="1"/>
        <end position="10"/>
    </location>
</feature>
<dbReference type="RefSeq" id="WP_109696818.1">
    <property type="nucleotide sequence ID" value="NZ_QGDD01000010.1"/>
</dbReference>
<dbReference type="Proteomes" id="UP000245507">
    <property type="component" value="Unassembled WGS sequence"/>
</dbReference>
<protein>
    <recommendedName>
        <fullName evidence="2">DUF6318 domain-containing protein</fullName>
    </recommendedName>
</protein>
<feature type="region of interest" description="Disordered" evidence="1">
    <location>
        <begin position="1"/>
        <end position="53"/>
    </location>
</feature>
<gene>
    <name evidence="3" type="ORF">DJ010_19255</name>
</gene>
<evidence type="ECO:0000256" key="1">
    <source>
        <dbReference type="SAM" id="MobiDB-lite"/>
    </source>
</evidence>
<organism evidence="3 4">
    <name type="scientific">Nocardioides silvaticus</name>
    <dbReference type="NCBI Taxonomy" id="2201891"/>
    <lineage>
        <taxon>Bacteria</taxon>
        <taxon>Bacillati</taxon>
        <taxon>Actinomycetota</taxon>
        <taxon>Actinomycetes</taxon>
        <taxon>Propionibacteriales</taxon>
        <taxon>Nocardioidaceae</taxon>
        <taxon>Nocardioides</taxon>
    </lineage>
</organism>
<feature type="compositionally biased region" description="Polar residues" evidence="1">
    <location>
        <begin position="16"/>
        <end position="38"/>
    </location>
</feature>
<accession>A0A316TA75</accession>
<evidence type="ECO:0000313" key="3">
    <source>
        <dbReference type="EMBL" id="PWN01300.1"/>
    </source>
</evidence>
<sequence>MALAACEEEDRPTSPAPSDTPSVPESSLPNEPTTTATETGPVEPTLPAEAKKESEAGVEAFVRFYFSVINYATKSGDVDLLARLHQPSCAGCEAGVEGIKRVYGRGGRIVGSDYTIARLEPTRSDSEHWAVVTHTRLGEQRTIGAGDMNRSFEGGKAKWLVSIARVRGDWSVTTLEVL</sequence>
<name>A0A316TA75_9ACTN</name>
<feature type="domain" description="DUF6318" evidence="2">
    <location>
        <begin position="43"/>
        <end position="174"/>
    </location>
</feature>
<evidence type="ECO:0000313" key="4">
    <source>
        <dbReference type="Proteomes" id="UP000245507"/>
    </source>
</evidence>
<reference evidence="3 4" key="1">
    <citation type="submission" date="2018-05" db="EMBL/GenBank/DDBJ databases">
        <title>Nocardioides silvaticus genome.</title>
        <authorList>
            <person name="Li C."/>
            <person name="Wang G."/>
        </authorList>
    </citation>
    <scope>NUCLEOTIDE SEQUENCE [LARGE SCALE GENOMIC DNA]</scope>
    <source>
        <strain evidence="3 4">CCTCC AB 2018079</strain>
    </source>
</reference>
<evidence type="ECO:0000259" key="2">
    <source>
        <dbReference type="Pfam" id="PF19843"/>
    </source>
</evidence>
<dbReference type="Pfam" id="PF19843">
    <property type="entry name" value="DUF6318"/>
    <property type="match status" value="1"/>
</dbReference>
<proteinExistence type="predicted"/>
<keyword evidence="4" id="KW-1185">Reference proteome</keyword>
<comment type="caution">
    <text evidence="3">The sequence shown here is derived from an EMBL/GenBank/DDBJ whole genome shotgun (WGS) entry which is preliminary data.</text>
</comment>